<evidence type="ECO:0000313" key="3">
    <source>
        <dbReference type="Proteomes" id="UP000388235"/>
    </source>
</evidence>
<gene>
    <name evidence="2" type="ORF">GH975_08400</name>
</gene>
<keyword evidence="3" id="KW-1185">Reference proteome</keyword>
<dbReference type="AlphaFoldDB" id="A0A5Q2Q7R7"/>
<organism evidence="2 3">
    <name type="scientific">Litorivicinus lipolyticus</name>
    <dbReference type="NCBI Taxonomy" id="418701"/>
    <lineage>
        <taxon>Bacteria</taxon>
        <taxon>Pseudomonadati</taxon>
        <taxon>Pseudomonadota</taxon>
        <taxon>Gammaproteobacteria</taxon>
        <taxon>Oceanospirillales</taxon>
        <taxon>Litorivicinaceae</taxon>
        <taxon>Litorivicinus</taxon>
    </lineage>
</organism>
<proteinExistence type="predicted"/>
<name>A0A5Q2Q7R7_9GAMM</name>
<dbReference type="OrthoDB" id="9794834at2"/>
<evidence type="ECO:0000313" key="2">
    <source>
        <dbReference type="EMBL" id="QGG80589.1"/>
    </source>
</evidence>
<evidence type="ECO:0000259" key="1">
    <source>
        <dbReference type="Pfam" id="PF06114"/>
    </source>
</evidence>
<dbReference type="InterPro" id="IPR010359">
    <property type="entry name" value="IrrE_HExxH"/>
</dbReference>
<dbReference type="Proteomes" id="UP000388235">
    <property type="component" value="Chromosome"/>
</dbReference>
<dbReference type="InterPro" id="IPR052345">
    <property type="entry name" value="Rad_response_metalloprotease"/>
</dbReference>
<feature type="domain" description="IrrE N-terminal-like" evidence="1">
    <location>
        <begin position="52"/>
        <end position="172"/>
    </location>
</feature>
<reference evidence="2 3" key="1">
    <citation type="submission" date="2019-11" db="EMBL/GenBank/DDBJ databases">
        <authorList>
            <person name="Khan S.A."/>
            <person name="Jeon C.O."/>
            <person name="Chun B.H."/>
        </authorList>
    </citation>
    <scope>NUCLEOTIDE SEQUENCE [LARGE SCALE GENOMIC DNA]</scope>
    <source>
        <strain evidence="2 3">IMCC 1097</strain>
    </source>
</reference>
<dbReference type="PANTHER" id="PTHR43236:SF2">
    <property type="entry name" value="BLL0069 PROTEIN"/>
    <property type="match status" value="1"/>
</dbReference>
<dbReference type="PANTHER" id="PTHR43236">
    <property type="entry name" value="ANTITOXIN HIGA1"/>
    <property type="match status" value="1"/>
</dbReference>
<sequence>MSQIKRPVRAANQISLMLNQVLGPDRFPVDVVRLAQDYSQATSADPITKVVGESFDEFDGMLTASPDQSKWMIIYNTNWTEGRQRFTIAHEFGHYILHRKDKQLFECVNSRASVKGDLDPKIEKEADEFAAALLMPVDDFRQQIYNEEPGFELFSHLAERYGVSLTAAALRWIKVAPKRAVLVASRDGFMLWASSNEAAYNSGAVFATRKNTIELPESALAVREDSPAYGAKQRVPAHHWFENEHPELELVETMVATEQYDYTLTLLLLPDIDDGYDEDREDELLEDTVSHFI</sequence>
<dbReference type="EMBL" id="CP045871">
    <property type="protein sequence ID" value="QGG80589.1"/>
    <property type="molecule type" value="Genomic_DNA"/>
</dbReference>
<protein>
    <submittedName>
        <fullName evidence="2">ImmA/IrrE family metallo-endopeptidase</fullName>
    </submittedName>
</protein>
<dbReference type="KEGG" id="llp:GH975_08400"/>
<accession>A0A5Q2Q7R7</accession>
<dbReference type="RefSeq" id="WP_153714093.1">
    <property type="nucleotide sequence ID" value="NZ_CP045871.1"/>
</dbReference>
<dbReference type="Gene3D" id="1.10.10.2910">
    <property type="match status" value="1"/>
</dbReference>
<dbReference type="Pfam" id="PF06114">
    <property type="entry name" value="Peptidase_M78"/>
    <property type="match status" value="1"/>
</dbReference>